<dbReference type="SUPFAM" id="SSF141371">
    <property type="entry name" value="PilZ domain-like"/>
    <property type="match status" value="1"/>
</dbReference>
<gene>
    <name evidence="2" type="ORF">A1507_16145</name>
</gene>
<evidence type="ECO:0000259" key="1">
    <source>
        <dbReference type="Pfam" id="PF07238"/>
    </source>
</evidence>
<organism evidence="2 3">
    <name type="scientific">Methylomonas koyamae</name>
    <dbReference type="NCBI Taxonomy" id="702114"/>
    <lineage>
        <taxon>Bacteria</taxon>
        <taxon>Pseudomonadati</taxon>
        <taxon>Pseudomonadota</taxon>
        <taxon>Gammaproteobacteria</taxon>
        <taxon>Methylococcales</taxon>
        <taxon>Methylococcaceae</taxon>
        <taxon>Methylomonas</taxon>
    </lineage>
</organism>
<evidence type="ECO:0000313" key="3">
    <source>
        <dbReference type="Proteomes" id="UP000077857"/>
    </source>
</evidence>
<dbReference type="InterPro" id="IPR009875">
    <property type="entry name" value="PilZ_domain"/>
</dbReference>
<dbReference type="OrthoDB" id="5290589at2"/>
<evidence type="ECO:0000313" key="2">
    <source>
        <dbReference type="EMBL" id="OAI13818.1"/>
    </source>
</evidence>
<protein>
    <submittedName>
        <fullName evidence="2">Pilus assembly protein PilZ</fullName>
    </submittedName>
</protein>
<dbReference type="GO" id="GO:0035438">
    <property type="term" value="F:cyclic-di-GMP binding"/>
    <property type="evidence" value="ECO:0007669"/>
    <property type="project" value="InterPro"/>
</dbReference>
<reference evidence="2 3" key="1">
    <citation type="submission" date="2016-03" db="EMBL/GenBank/DDBJ databases">
        <authorList>
            <person name="Ploux O."/>
        </authorList>
    </citation>
    <scope>NUCLEOTIDE SEQUENCE [LARGE SCALE GENOMIC DNA]</scope>
    <source>
        <strain evidence="2 3">R-45378</strain>
    </source>
</reference>
<sequence>MLTHDEKRDYIRMDVDCDITYRLADSDQVSTGRCTTLSGAGVSFIANRPFDIGLALEVSILPKTPITPPMTAFIEVVRSVKQGDGTYEIAASIKSIKGN</sequence>
<dbReference type="RefSeq" id="WP_064041262.1">
    <property type="nucleotide sequence ID" value="NZ_LUUJ01000095.1"/>
</dbReference>
<feature type="domain" description="PilZ" evidence="1">
    <location>
        <begin position="6"/>
        <end position="88"/>
    </location>
</feature>
<proteinExistence type="predicted"/>
<name>A0A177N706_9GAMM</name>
<dbReference type="Pfam" id="PF07238">
    <property type="entry name" value="PilZ"/>
    <property type="match status" value="1"/>
</dbReference>
<dbReference type="Proteomes" id="UP000077857">
    <property type="component" value="Unassembled WGS sequence"/>
</dbReference>
<dbReference type="EMBL" id="LUUJ01000095">
    <property type="protein sequence ID" value="OAI13818.1"/>
    <property type="molecule type" value="Genomic_DNA"/>
</dbReference>
<dbReference type="AlphaFoldDB" id="A0A177N706"/>
<comment type="caution">
    <text evidence="2">The sequence shown here is derived from an EMBL/GenBank/DDBJ whole genome shotgun (WGS) entry which is preliminary data.</text>
</comment>
<accession>A0A177N706</accession>
<dbReference type="Gene3D" id="2.40.10.220">
    <property type="entry name" value="predicted glycosyltransferase like domains"/>
    <property type="match status" value="1"/>
</dbReference>